<dbReference type="InterPro" id="IPR036770">
    <property type="entry name" value="Ankyrin_rpt-contain_sf"/>
</dbReference>
<dbReference type="Gene3D" id="1.25.40.20">
    <property type="entry name" value="Ankyrin repeat-containing domain"/>
    <property type="match status" value="1"/>
</dbReference>
<dbReference type="HOGENOM" id="CLU_654117_0_0_1"/>
<dbReference type="eggNOG" id="ENOG502R2G7">
    <property type="taxonomic scope" value="Eukaryota"/>
</dbReference>
<dbReference type="EMBL" id="FQ311452">
    <property type="protein sequence ID" value="CBQ71669.1"/>
    <property type="molecule type" value="Genomic_DNA"/>
</dbReference>
<evidence type="ECO:0008006" key="4">
    <source>
        <dbReference type="Google" id="ProtNLM"/>
    </source>
</evidence>
<dbReference type="VEuPathDB" id="FungiDB:sr12525"/>
<accession>E6ZWR2</accession>
<feature type="region of interest" description="Disordered" evidence="1">
    <location>
        <begin position="1"/>
        <end position="30"/>
    </location>
</feature>
<name>E6ZWR2_SPORE</name>
<protein>
    <recommendedName>
        <fullName evidence="4">F-box domain-containing protein</fullName>
    </recommendedName>
</protein>
<feature type="compositionally biased region" description="Low complexity" evidence="1">
    <location>
        <begin position="8"/>
        <end position="30"/>
    </location>
</feature>
<sequence>MNADRGGSSSSSRSSSSSSSSNNNNSSSSSNAVGIQHLPVEVLHQILVLSRSSSFPVVCRHFRQACQNATYLVKADYVFGRWVDFFVNFIARHPCRLHDACKKSAKRLVASIKRGRDALFIHVTDCVLEVIQSNHLDFVTFAAELGICTVKVLDRVVGMARVCLPDCVLPLTAGCGNVWDQQFTTPRLPKRLFRRIDQLDTDTSEQSRPRKRRRCCDGTDANRSSHVAADEEQDEPLPGSRWSLAQLKELVWSVAKVPPDTWDESSPFSEPMGPVPNEEDLDLILTLLVQYGADASSHEGYPLAMSVHHRAYSLAHLLLLFGADFDCKDGLAAQIAIRNGSQDILHLFVTGPHSDEVTESALAVVPTQIGRFSGAKFRLNQAHLRLAIQCRQWDLVDYIWHEQEVSPDMACLRLIERLRS</sequence>
<gene>
    <name evidence="2" type="ORF">sr12525</name>
</gene>
<evidence type="ECO:0000313" key="2">
    <source>
        <dbReference type="EMBL" id="CBQ71669.1"/>
    </source>
</evidence>
<evidence type="ECO:0000256" key="1">
    <source>
        <dbReference type="SAM" id="MobiDB-lite"/>
    </source>
</evidence>
<proteinExistence type="predicted"/>
<evidence type="ECO:0000313" key="3">
    <source>
        <dbReference type="Proteomes" id="UP000008867"/>
    </source>
</evidence>
<keyword evidence="3" id="KW-1185">Reference proteome</keyword>
<dbReference type="AlphaFoldDB" id="E6ZWR2"/>
<reference evidence="2 3" key="1">
    <citation type="journal article" date="2010" name="Science">
        <title>Pathogenicity determinants in smut fungi revealed by genome comparison.</title>
        <authorList>
            <person name="Schirawski J."/>
            <person name="Mannhaupt G."/>
            <person name="Muench K."/>
            <person name="Brefort T."/>
            <person name="Schipper K."/>
            <person name="Doehlemann G."/>
            <person name="Di Stasio M."/>
            <person name="Roessel N."/>
            <person name="Mendoza-Mendoza A."/>
            <person name="Pester D."/>
            <person name="Mueller O."/>
            <person name="Winterberg B."/>
            <person name="Meyer E."/>
            <person name="Ghareeb H."/>
            <person name="Wollenberg T."/>
            <person name="Muensterkoetter M."/>
            <person name="Wong P."/>
            <person name="Walter M."/>
            <person name="Stukenbrock E."/>
            <person name="Gueldener U."/>
            <person name="Kahmann R."/>
        </authorList>
    </citation>
    <scope>NUCLEOTIDE SEQUENCE [LARGE SCALE GENOMIC DNA]</scope>
    <source>
        <strain evidence="3">SRZ2</strain>
    </source>
</reference>
<dbReference type="OrthoDB" id="539213at2759"/>
<dbReference type="Proteomes" id="UP000008867">
    <property type="component" value="Chromosome 3"/>
</dbReference>
<organism evidence="2 3">
    <name type="scientific">Sporisorium reilianum (strain SRZ2)</name>
    <name type="common">Maize head smut fungus</name>
    <dbReference type="NCBI Taxonomy" id="999809"/>
    <lineage>
        <taxon>Eukaryota</taxon>
        <taxon>Fungi</taxon>
        <taxon>Dikarya</taxon>
        <taxon>Basidiomycota</taxon>
        <taxon>Ustilaginomycotina</taxon>
        <taxon>Ustilaginomycetes</taxon>
        <taxon>Ustilaginales</taxon>
        <taxon>Ustilaginaceae</taxon>
        <taxon>Sporisorium</taxon>
    </lineage>
</organism>
<feature type="region of interest" description="Disordered" evidence="1">
    <location>
        <begin position="199"/>
        <end position="238"/>
    </location>
</feature>
<dbReference type="SUPFAM" id="SSF48403">
    <property type="entry name" value="Ankyrin repeat"/>
    <property type="match status" value="1"/>
</dbReference>